<evidence type="ECO:0000313" key="4">
    <source>
        <dbReference type="Proteomes" id="UP000299102"/>
    </source>
</evidence>
<keyword evidence="4" id="KW-1185">Reference proteome</keyword>
<dbReference type="Proteomes" id="UP000299102">
    <property type="component" value="Unassembled WGS sequence"/>
</dbReference>
<gene>
    <name evidence="3" type="ORF">EVAR_102282_1</name>
    <name evidence="2" type="ORF">EVAR_40103_1</name>
</gene>
<reference evidence="2 4" key="1">
    <citation type="journal article" date="2019" name="Commun. Biol.">
        <title>The bagworm genome reveals a unique fibroin gene that provides high tensile strength.</title>
        <authorList>
            <person name="Kono N."/>
            <person name="Nakamura H."/>
            <person name="Ohtoshi R."/>
            <person name="Tomita M."/>
            <person name="Numata K."/>
            <person name="Arakawa K."/>
        </authorList>
    </citation>
    <scope>NUCLEOTIDE SEQUENCE [LARGE SCALE GENOMIC DNA]</scope>
</reference>
<name>A0A4C1WBM2_EUMVA</name>
<feature type="compositionally biased region" description="Acidic residues" evidence="1">
    <location>
        <begin position="71"/>
        <end position="82"/>
    </location>
</feature>
<protein>
    <submittedName>
        <fullName evidence="2">Uncharacterized protein</fullName>
    </submittedName>
</protein>
<comment type="caution">
    <text evidence="2">The sequence shown here is derived from an EMBL/GenBank/DDBJ whole genome shotgun (WGS) entry which is preliminary data.</text>
</comment>
<dbReference type="EMBL" id="BGZK01000563">
    <property type="protein sequence ID" value="GBP50313.1"/>
    <property type="molecule type" value="Genomic_DNA"/>
</dbReference>
<evidence type="ECO:0000256" key="1">
    <source>
        <dbReference type="SAM" id="MobiDB-lite"/>
    </source>
</evidence>
<dbReference type="EMBL" id="BGZK01000504">
    <property type="protein sequence ID" value="GBP47547.1"/>
    <property type="molecule type" value="Genomic_DNA"/>
</dbReference>
<accession>A0A4C1WBM2</accession>
<feature type="region of interest" description="Disordered" evidence="1">
    <location>
        <begin position="55"/>
        <end position="82"/>
    </location>
</feature>
<evidence type="ECO:0000313" key="2">
    <source>
        <dbReference type="EMBL" id="GBP47547.1"/>
    </source>
</evidence>
<organism evidence="2 4">
    <name type="scientific">Eumeta variegata</name>
    <name type="common">Bagworm moth</name>
    <name type="synonym">Eumeta japonica</name>
    <dbReference type="NCBI Taxonomy" id="151549"/>
    <lineage>
        <taxon>Eukaryota</taxon>
        <taxon>Metazoa</taxon>
        <taxon>Ecdysozoa</taxon>
        <taxon>Arthropoda</taxon>
        <taxon>Hexapoda</taxon>
        <taxon>Insecta</taxon>
        <taxon>Pterygota</taxon>
        <taxon>Neoptera</taxon>
        <taxon>Endopterygota</taxon>
        <taxon>Lepidoptera</taxon>
        <taxon>Glossata</taxon>
        <taxon>Ditrysia</taxon>
        <taxon>Tineoidea</taxon>
        <taxon>Psychidae</taxon>
        <taxon>Oiketicinae</taxon>
        <taxon>Eumeta</taxon>
    </lineage>
</organism>
<sequence length="82" mass="9522">MAVQTKWTAASYKEERFLQNNAKWLTDPLLSCTRSRFMKNKKPFTKEALEFLIPESDDSEDTGAQYTTTIDECDISDDNEFD</sequence>
<proteinExistence type="predicted"/>
<dbReference type="AlphaFoldDB" id="A0A4C1WBM2"/>
<evidence type="ECO:0000313" key="3">
    <source>
        <dbReference type="EMBL" id="GBP50313.1"/>
    </source>
</evidence>